<accession>A0A9N9IQH8</accession>
<dbReference type="AlphaFoldDB" id="A0A9N9IQH8"/>
<keyword evidence="2" id="KW-1185">Reference proteome</keyword>
<feature type="non-terminal residue" evidence="1">
    <location>
        <position position="135"/>
    </location>
</feature>
<organism evidence="1 2">
    <name type="scientific">Cetraspora pellucida</name>
    <dbReference type="NCBI Taxonomy" id="1433469"/>
    <lineage>
        <taxon>Eukaryota</taxon>
        <taxon>Fungi</taxon>
        <taxon>Fungi incertae sedis</taxon>
        <taxon>Mucoromycota</taxon>
        <taxon>Glomeromycotina</taxon>
        <taxon>Glomeromycetes</taxon>
        <taxon>Diversisporales</taxon>
        <taxon>Gigasporaceae</taxon>
        <taxon>Cetraspora</taxon>
    </lineage>
</organism>
<sequence length="135" mass="16530">MITTFHCINCNEKYQCLKKNRIDEKERKICKQEFDQTEELPKYLLCKKNHWRYKEEKFGSSDETIDKINNTKLDNINRKTKLHDEFISYYQAIQNSDQILLSCRFNVKFEEDLDIKEVKNYVYDDDFENLYKNDD</sequence>
<reference evidence="1" key="1">
    <citation type="submission" date="2021-06" db="EMBL/GenBank/DDBJ databases">
        <authorList>
            <person name="Kallberg Y."/>
            <person name="Tangrot J."/>
            <person name="Rosling A."/>
        </authorList>
    </citation>
    <scope>NUCLEOTIDE SEQUENCE</scope>
    <source>
        <strain evidence="1">FL966</strain>
    </source>
</reference>
<comment type="caution">
    <text evidence="1">The sequence shown here is derived from an EMBL/GenBank/DDBJ whole genome shotgun (WGS) entry which is preliminary data.</text>
</comment>
<dbReference type="EMBL" id="CAJVQA010016861">
    <property type="protein sequence ID" value="CAG8745471.1"/>
    <property type="molecule type" value="Genomic_DNA"/>
</dbReference>
<evidence type="ECO:0000313" key="1">
    <source>
        <dbReference type="EMBL" id="CAG8745471.1"/>
    </source>
</evidence>
<dbReference type="OrthoDB" id="2471276at2759"/>
<gene>
    <name evidence="1" type="ORF">CPELLU_LOCUS14349</name>
</gene>
<dbReference type="Proteomes" id="UP000789759">
    <property type="component" value="Unassembled WGS sequence"/>
</dbReference>
<name>A0A9N9IQH8_9GLOM</name>
<protein>
    <submittedName>
        <fullName evidence="1">6993_t:CDS:1</fullName>
    </submittedName>
</protein>
<evidence type="ECO:0000313" key="2">
    <source>
        <dbReference type="Proteomes" id="UP000789759"/>
    </source>
</evidence>
<proteinExistence type="predicted"/>